<organism evidence="6 7">
    <name type="scientific">Brucella intermedia LMG 3301</name>
    <dbReference type="NCBI Taxonomy" id="641118"/>
    <lineage>
        <taxon>Bacteria</taxon>
        <taxon>Pseudomonadati</taxon>
        <taxon>Pseudomonadota</taxon>
        <taxon>Alphaproteobacteria</taxon>
        <taxon>Hyphomicrobiales</taxon>
        <taxon>Brucellaceae</taxon>
        <taxon>Brucella/Ochrobactrum group</taxon>
        <taxon>Brucella</taxon>
    </lineage>
</organism>
<dbReference type="GO" id="GO:0003677">
    <property type="term" value="F:DNA binding"/>
    <property type="evidence" value="ECO:0007669"/>
    <property type="project" value="UniProtKB-KW"/>
</dbReference>
<evidence type="ECO:0000256" key="3">
    <source>
        <dbReference type="ARBA" id="ARBA00023125"/>
    </source>
</evidence>
<dbReference type="InterPro" id="IPR007324">
    <property type="entry name" value="Sugar-bd_dom_put"/>
</dbReference>
<dbReference type="HOGENOM" id="CLU_054506_0_1_5"/>
<evidence type="ECO:0000256" key="4">
    <source>
        <dbReference type="ARBA" id="ARBA00023163"/>
    </source>
</evidence>
<dbReference type="Proteomes" id="UP000004386">
    <property type="component" value="Unassembled WGS sequence"/>
</dbReference>
<feature type="domain" description="Sugar-binding" evidence="5">
    <location>
        <begin position="154"/>
        <end position="407"/>
    </location>
</feature>
<keyword evidence="3" id="KW-0238">DNA-binding</keyword>
<evidence type="ECO:0000259" key="5">
    <source>
        <dbReference type="Pfam" id="PF04198"/>
    </source>
</evidence>
<dbReference type="InterPro" id="IPR036388">
    <property type="entry name" value="WH-like_DNA-bd_sf"/>
</dbReference>
<dbReference type="PANTHER" id="PTHR34294:SF1">
    <property type="entry name" value="TRANSCRIPTIONAL REGULATOR LSRR"/>
    <property type="match status" value="1"/>
</dbReference>
<accession>C4WQC9</accession>
<proteinExistence type="inferred from homology"/>
<comment type="caution">
    <text evidence="6">The sequence shown here is derived from an EMBL/GenBank/DDBJ whole genome shotgun (WGS) entry which is preliminary data.</text>
</comment>
<dbReference type="AlphaFoldDB" id="C4WQC9"/>
<keyword evidence="2" id="KW-0805">Transcription regulation</keyword>
<evidence type="ECO:0000256" key="2">
    <source>
        <dbReference type="ARBA" id="ARBA00023015"/>
    </source>
</evidence>
<dbReference type="Gene3D" id="1.10.10.10">
    <property type="entry name" value="Winged helix-like DNA-binding domain superfamily/Winged helix DNA-binding domain"/>
    <property type="match status" value="1"/>
</dbReference>
<dbReference type="InterPro" id="IPR037171">
    <property type="entry name" value="NagB/RpiA_transferase-like"/>
</dbReference>
<dbReference type="PANTHER" id="PTHR34294">
    <property type="entry name" value="TRANSCRIPTIONAL REGULATOR-RELATED"/>
    <property type="match status" value="1"/>
</dbReference>
<comment type="similarity">
    <text evidence="1">Belongs to the SorC transcriptional regulatory family.</text>
</comment>
<evidence type="ECO:0000256" key="1">
    <source>
        <dbReference type="ARBA" id="ARBA00010466"/>
    </source>
</evidence>
<dbReference type="InterPro" id="IPR051054">
    <property type="entry name" value="SorC_transcr_regulators"/>
</dbReference>
<dbReference type="GO" id="GO:0030246">
    <property type="term" value="F:carbohydrate binding"/>
    <property type="evidence" value="ECO:0007669"/>
    <property type="project" value="InterPro"/>
</dbReference>
<protein>
    <submittedName>
        <fullName evidence="6">Transcriptional regulator</fullName>
    </submittedName>
</protein>
<dbReference type="EMBL" id="ACQA01000002">
    <property type="protein sequence ID" value="EEQ94470.1"/>
    <property type="molecule type" value="Genomic_DNA"/>
</dbReference>
<evidence type="ECO:0000313" key="7">
    <source>
        <dbReference type="Proteomes" id="UP000004386"/>
    </source>
</evidence>
<dbReference type="Pfam" id="PF04198">
    <property type="entry name" value="Sugar-bind"/>
    <property type="match status" value="1"/>
</dbReference>
<dbReference type="SUPFAM" id="SSF100950">
    <property type="entry name" value="NagB/RpiA/CoA transferase-like"/>
    <property type="match status" value="1"/>
</dbReference>
<sequence length="412" mass="45491">MPGASIPSSFEIRIRISHLLKTPLPAGESPQFMWQHMIYLYIFCNDNIFVHLCFQTILDVKVIIASLSHANEIVSLLGRKTQKGRMMARSTKPKTKFQADQDELKLRAAWLYYIEGLTQEQVAQNLDISRIKAFRLLAATRDEGIVQISLNSHAEPLIRLQRALEKHLGLFEAIVVPSSDQSEASISAVIGHATGRYLSDRLQDGLTVGVGWGATLQACMSHLKWREINDLSVISLLGGLTHSMADNPSAVAWRLAEFYKTELFQITAPVFVPHVALAKELWEIQELKALKSKVSDIDLAVLSVADVSKQASIFRRGLLTTQDAESLQAAGAVGDVLCQFVDEAGEIVDHPINKRAMAINPTQLRKVPKVIISAGGIRKAKIIRASIMTTRAQVLITDEATAQELLSLESLV</sequence>
<name>C4WQC9_9HYPH</name>
<dbReference type="Gene3D" id="3.40.50.1360">
    <property type="match status" value="1"/>
</dbReference>
<evidence type="ECO:0000313" key="6">
    <source>
        <dbReference type="EMBL" id="EEQ94470.1"/>
    </source>
</evidence>
<keyword evidence="4" id="KW-0804">Transcription</keyword>
<gene>
    <name evidence="6" type="ORF">OINT_2001700</name>
</gene>
<reference evidence="6 7" key="1">
    <citation type="submission" date="2009-05" db="EMBL/GenBank/DDBJ databases">
        <authorList>
            <person name="Setubal J.C."/>
            <person name="Boyle S."/>
            <person name="Crasta O.R."/>
            <person name="Gillespie J.J."/>
            <person name="Kenyon R.W."/>
            <person name="Lu J."/>
            <person name="Mane S."/>
            <person name="Nagrani S."/>
            <person name="Shallom J.M."/>
            <person name="Shallom S."/>
            <person name="Shukla M."/>
            <person name="Snyder E.E."/>
            <person name="Sobral B.W."/>
            <person name="Wattam A.R."/>
            <person name="Will R."/>
            <person name="Williams K."/>
            <person name="Yoo H."/>
            <person name="Munk C."/>
            <person name="Tapia R."/>
            <person name="Green L."/>
            <person name="Rogers Y."/>
            <person name="Detter J.C."/>
            <person name="Bruce D."/>
            <person name="Brettin T.S."/>
            <person name="Tsolis R."/>
        </authorList>
    </citation>
    <scope>NUCLEOTIDE SEQUENCE [LARGE SCALE GENOMIC DNA]</scope>
    <source>
        <strain evidence="6 7">LMG 3301</strain>
    </source>
</reference>